<evidence type="ECO:0000313" key="1">
    <source>
        <dbReference type="EMBL" id="GMI22327.1"/>
    </source>
</evidence>
<accession>A0ABQ6M9U5</accession>
<reference evidence="1 2" key="1">
    <citation type="journal article" date="2023" name="Commun. Biol.">
        <title>Genome analysis of Parmales, the sister group of diatoms, reveals the evolutionary specialization of diatoms from phago-mixotrophs to photoautotrophs.</title>
        <authorList>
            <person name="Ban H."/>
            <person name="Sato S."/>
            <person name="Yoshikawa S."/>
            <person name="Yamada K."/>
            <person name="Nakamura Y."/>
            <person name="Ichinomiya M."/>
            <person name="Sato N."/>
            <person name="Blanc-Mathieu R."/>
            <person name="Endo H."/>
            <person name="Kuwata A."/>
            <person name="Ogata H."/>
        </authorList>
    </citation>
    <scope>NUCLEOTIDE SEQUENCE [LARGE SCALE GENOMIC DNA]</scope>
</reference>
<dbReference type="EMBL" id="BRYB01000080">
    <property type="protein sequence ID" value="GMI22327.1"/>
    <property type="molecule type" value="Genomic_DNA"/>
</dbReference>
<keyword evidence="2" id="KW-1185">Reference proteome</keyword>
<proteinExistence type="predicted"/>
<comment type="caution">
    <text evidence="1">The sequence shown here is derived from an EMBL/GenBank/DDBJ whole genome shotgun (WGS) entry which is preliminary data.</text>
</comment>
<name>A0ABQ6M9U5_9STRA</name>
<protein>
    <submittedName>
        <fullName evidence="1">Uncharacterized protein</fullName>
    </submittedName>
</protein>
<gene>
    <name evidence="1" type="ORF">TeGR_g14282</name>
</gene>
<organism evidence="1 2">
    <name type="scientific">Tetraparma gracilis</name>
    <dbReference type="NCBI Taxonomy" id="2962635"/>
    <lineage>
        <taxon>Eukaryota</taxon>
        <taxon>Sar</taxon>
        <taxon>Stramenopiles</taxon>
        <taxon>Ochrophyta</taxon>
        <taxon>Bolidophyceae</taxon>
        <taxon>Parmales</taxon>
        <taxon>Triparmaceae</taxon>
        <taxon>Tetraparma</taxon>
    </lineage>
</organism>
<dbReference type="Proteomes" id="UP001165060">
    <property type="component" value="Unassembled WGS sequence"/>
</dbReference>
<evidence type="ECO:0000313" key="2">
    <source>
        <dbReference type="Proteomes" id="UP001165060"/>
    </source>
</evidence>
<sequence>MCLAAVQALCEATREALPSLRARVIAKAQALLVRHLAALGGGEDDMDAGAAAVPAHAADAAVATLTLLLHPCGAGPGSAGPIYAAFVEPLEADIGRVRDGGLRERLRQVCRTATERMQMEEGGGGVKDLFI</sequence>